<proteinExistence type="predicted"/>
<organism evidence="2 3">
    <name type="scientific">Acanthosepion pharaonis</name>
    <name type="common">Pharaoh cuttlefish</name>
    <name type="synonym">Sepia pharaonis</name>
    <dbReference type="NCBI Taxonomy" id="158019"/>
    <lineage>
        <taxon>Eukaryota</taxon>
        <taxon>Metazoa</taxon>
        <taxon>Spiralia</taxon>
        <taxon>Lophotrochozoa</taxon>
        <taxon>Mollusca</taxon>
        <taxon>Cephalopoda</taxon>
        <taxon>Coleoidea</taxon>
        <taxon>Decapodiformes</taxon>
        <taxon>Sepiida</taxon>
        <taxon>Sepiina</taxon>
        <taxon>Sepiidae</taxon>
        <taxon>Acanthosepion</taxon>
    </lineage>
</organism>
<feature type="transmembrane region" description="Helical" evidence="1">
    <location>
        <begin position="191"/>
        <end position="216"/>
    </location>
</feature>
<sequence length="386" mass="44440">MSDGHTGPVNKKTSVRSSITITLPRLANAAFVFFLSRQMSFLQTVASADVVITSAYAFFSLLPFFFVLSFSIFLTLSFIVSFFYLPFCTSFFTFLFSSFFFFSPFSDASFHSFFCCLFIHASSFSPTLTFTSIISFTFLLFLFPTFSSIISFTFLLFLFPTFTSTSSFLLTSETFFLSLYTPPNRPFLHSFLLFPPAFISTQYFSFSFIFLSLYLYCLQRFLCSYFSSLFIIILHILRCFLKLFLYDSFVIASFSPFYLPNTTSIFPLCLFLGSHQKAPLGSNPMRIYEILRCILAARDKWPPRDCQQISASILRLTSCELHFSCQRIRTRTSLRVSSAPANRRNGNSLHKTMCVYVQSFVFLLSVVFSALPVRNQSIYVLEWFKL</sequence>
<dbReference type="AlphaFoldDB" id="A0A812CLX2"/>
<evidence type="ECO:0000313" key="2">
    <source>
        <dbReference type="EMBL" id="CAE1276238.1"/>
    </source>
</evidence>
<evidence type="ECO:0000313" key="3">
    <source>
        <dbReference type="Proteomes" id="UP000597762"/>
    </source>
</evidence>
<evidence type="ECO:0000256" key="1">
    <source>
        <dbReference type="SAM" id="Phobius"/>
    </source>
</evidence>
<name>A0A812CLX2_ACAPH</name>
<feature type="transmembrane region" description="Helical" evidence="1">
    <location>
        <begin position="82"/>
        <end position="102"/>
    </location>
</feature>
<reference evidence="2" key="1">
    <citation type="submission" date="2021-01" db="EMBL/GenBank/DDBJ databases">
        <authorList>
            <person name="Li R."/>
            <person name="Bekaert M."/>
        </authorList>
    </citation>
    <scope>NUCLEOTIDE SEQUENCE</scope>
    <source>
        <strain evidence="2">Farmed</strain>
    </source>
</reference>
<dbReference type="Proteomes" id="UP000597762">
    <property type="component" value="Unassembled WGS sequence"/>
</dbReference>
<comment type="caution">
    <text evidence="2">The sequence shown here is derived from an EMBL/GenBank/DDBJ whole genome shotgun (WGS) entry which is preliminary data.</text>
</comment>
<feature type="transmembrane region" description="Helical" evidence="1">
    <location>
        <begin position="15"/>
        <end position="35"/>
    </location>
</feature>
<keyword evidence="1" id="KW-0812">Transmembrane</keyword>
<feature type="transmembrane region" description="Helical" evidence="1">
    <location>
        <begin position="222"/>
        <end position="241"/>
    </location>
</feature>
<accession>A0A812CLX2</accession>
<protein>
    <submittedName>
        <fullName evidence="2">KIDINS220</fullName>
    </submittedName>
</protein>
<gene>
    <name evidence="2" type="ORF">SPHA_39899</name>
</gene>
<dbReference type="EMBL" id="CAHIKZ030001875">
    <property type="protein sequence ID" value="CAE1276238.1"/>
    <property type="molecule type" value="Genomic_DNA"/>
</dbReference>
<keyword evidence="1" id="KW-0472">Membrane</keyword>
<feature type="transmembrane region" description="Helical" evidence="1">
    <location>
        <begin position="149"/>
        <end position="170"/>
    </location>
</feature>
<feature type="transmembrane region" description="Helical" evidence="1">
    <location>
        <begin position="56"/>
        <end position="76"/>
    </location>
</feature>
<keyword evidence="3" id="KW-1185">Reference proteome</keyword>
<feature type="transmembrane region" description="Helical" evidence="1">
    <location>
        <begin position="353"/>
        <end position="373"/>
    </location>
</feature>
<keyword evidence="1" id="KW-1133">Transmembrane helix</keyword>
<feature type="transmembrane region" description="Helical" evidence="1">
    <location>
        <begin position="114"/>
        <end position="143"/>
    </location>
</feature>